<dbReference type="RefSeq" id="WP_040136688.1">
    <property type="nucleotide sequence ID" value="NZ_CP009889.1"/>
</dbReference>
<dbReference type="InterPro" id="IPR016181">
    <property type="entry name" value="Acyl_CoA_acyltransferase"/>
</dbReference>
<accession>A0A0A7ELN3</accession>
<dbReference type="GO" id="GO:0016747">
    <property type="term" value="F:acyltransferase activity, transferring groups other than amino-acyl groups"/>
    <property type="evidence" value="ECO:0007669"/>
    <property type="project" value="InterPro"/>
</dbReference>
<keyword evidence="3" id="KW-1185">Reference proteome</keyword>
<dbReference type="PROSITE" id="PS51186">
    <property type="entry name" value="GNAT"/>
    <property type="match status" value="1"/>
</dbReference>
<dbReference type="CDD" id="cd04301">
    <property type="entry name" value="NAT_SF"/>
    <property type="match status" value="1"/>
</dbReference>
<protein>
    <recommendedName>
        <fullName evidence="1">N-acetyltransferase domain-containing protein</fullName>
    </recommendedName>
</protein>
<dbReference type="eggNOG" id="COG3153">
    <property type="taxonomic scope" value="Bacteria"/>
</dbReference>
<reference evidence="2 3" key="1">
    <citation type="submission" date="2014-11" db="EMBL/GenBank/DDBJ databases">
        <title>Complete Genome Sequence of Pseudoalteromonas sp. Strain OCN003 Isolated from Kaneohe Bay, Oahu, Hawaii.</title>
        <authorList>
            <person name="Beurmann S."/>
            <person name="Videau P."/>
            <person name="Ushijima B."/>
            <person name="Smith A.M."/>
            <person name="Aeby G.S."/>
            <person name="Callahan S.M."/>
            <person name="Belcaid M."/>
        </authorList>
    </citation>
    <scope>NUCLEOTIDE SEQUENCE [LARGE SCALE GENOMIC DNA]</scope>
    <source>
        <strain evidence="2 3">OCN003</strain>
    </source>
</reference>
<dbReference type="STRING" id="1348114.OM33_21515"/>
<evidence type="ECO:0000259" key="1">
    <source>
        <dbReference type="PROSITE" id="PS51186"/>
    </source>
</evidence>
<dbReference type="AlphaFoldDB" id="A0A0A7ELN3"/>
<dbReference type="Pfam" id="PF13508">
    <property type="entry name" value="Acetyltransf_7"/>
    <property type="match status" value="1"/>
</dbReference>
<sequence length="180" mass="19794">MQFERLGQHSHSDITTLFTHVFSDSEGANAGLQIGALTDQMQRECNTDELMPFIAHQQGTLFAAVFFSQLYFKHPSKVKAMILSPMAVASSQQGKGIGQGLIHFALNDLKAYGVDFVVTYGDPKFYSKTGFEPMSDQQLIPPFALSFPHGWQAVSLTGKALSELVGEISCVAPLNQAEYW</sequence>
<dbReference type="SUPFAM" id="SSF55729">
    <property type="entry name" value="Acyl-CoA N-acyltransferases (Nat)"/>
    <property type="match status" value="1"/>
</dbReference>
<dbReference type="KEGG" id="pseo:OM33_21515"/>
<evidence type="ECO:0000313" key="2">
    <source>
        <dbReference type="EMBL" id="AIY67575.1"/>
    </source>
</evidence>
<proteinExistence type="predicted"/>
<dbReference type="Gene3D" id="3.40.630.30">
    <property type="match status" value="1"/>
</dbReference>
<gene>
    <name evidence="2" type="ORF">OM33_21515</name>
</gene>
<organism evidence="2 3">
    <name type="scientific">Pseudoalteromonas piratica</name>
    <dbReference type="NCBI Taxonomy" id="1348114"/>
    <lineage>
        <taxon>Bacteria</taxon>
        <taxon>Pseudomonadati</taxon>
        <taxon>Pseudomonadota</taxon>
        <taxon>Gammaproteobacteria</taxon>
        <taxon>Alteromonadales</taxon>
        <taxon>Pseudoalteromonadaceae</taxon>
        <taxon>Pseudoalteromonas</taxon>
    </lineage>
</organism>
<evidence type="ECO:0000313" key="3">
    <source>
        <dbReference type="Proteomes" id="UP000030341"/>
    </source>
</evidence>
<dbReference type="OrthoDB" id="9797178at2"/>
<dbReference type="InterPro" id="IPR000182">
    <property type="entry name" value="GNAT_dom"/>
</dbReference>
<name>A0A0A7ELN3_9GAMM</name>
<dbReference type="HOGENOM" id="CLU_081840_3_0_6"/>
<dbReference type="EMBL" id="CP009889">
    <property type="protein sequence ID" value="AIY67575.1"/>
    <property type="molecule type" value="Genomic_DNA"/>
</dbReference>
<feature type="domain" description="N-acetyltransferase" evidence="1">
    <location>
        <begin position="1"/>
        <end position="148"/>
    </location>
</feature>
<dbReference type="Proteomes" id="UP000030341">
    <property type="component" value="Chromosome 2"/>
</dbReference>